<evidence type="ECO:0000313" key="1">
    <source>
        <dbReference type="EMBL" id="MBC5711000.1"/>
    </source>
</evidence>
<dbReference type="Proteomes" id="UP000634672">
    <property type="component" value="Unassembled WGS sequence"/>
</dbReference>
<proteinExistence type="predicted"/>
<dbReference type="RefSeq" id="WP_187023696.1">
    <property type="nucleotide sequence ID" value="NZ_JACOPB010000014.1"/>
</dbReference>
<protein>
    <submittedName>
        <fullName evidence="1">DUF3383 family protein</fullName>
    </submittedName>
</protein>
<accession>A0ABR7HCZ6</accession>
<name>A0ABR7HCZ6_9FIRM</name>
<sequence>MAKNDVTVKITQKQVAGSAGFGVPLIVQGMGATAKEYAEYGSLNEVMEAGYTQDSPVYKQCLKLFMQNNRPAKIAVCVGTGKVTETLKGLAGKDFRQVIPVLGEDDDTLKDLAAYVETSEDKMLVIKVADASNLAAIGKMDRTMAVVYAGSDDGVEGALVGATASLTVGSFTYKNIIIKGIAPDPLTDAQIDAVHSAGGICIVQKAGDIVTSEGTVLSGEYTDIIDSKDYVIKNIAYKSQKLLNSTPKLSFDNVGISQLEGVVTGVLAEAYAMGIIAENEDGTPAYSTEFDTRGETPAGDRAERTYNGGKFSFDLAGAIHYAQISGVIEI</sequence>
<organism evidence="1 2">
    <name type="scientific">Hungatella hominis</name>
    <dbReference type="NCBI Taxonomy" id="2763050"/>
    <lineage>
        <taxon>Bacteria</taxon>
        <taxon>Bacillati</taxon>
        <taxon>Bacillota</taxon>
        <taxon>Clostridia</taxon>
        <taxon>Lachnospirales</taxon>
        <taxon>Lachnospiraceae</taxon>
        <taxon>Hungatella</taxon>
    </lineage>
</organism>
<keyword evidence="2" id="KW-1185">Reference proteome</keyword>
<comment type="caution">
    <text evidence="1">The sequence shown here is derived from an EMBL/GenBank/DDBJ whole genome shotgun (WGS) entry which is preliminary data.</text>
</comment>
<reference evidence="1 2" key="1">
    <citation type="submission" date="2020-08" db="EMBL/GenBank/DDBJ databases">
        <title>Genome public.</title>
        <authorList>
            <person name="Liu C."/>
            <person name="Sun Q."/>
        </authorList>
    </citation>
    <scope>NUCLEOTIDE SEQUENCE [LARGE SCALE GENOMIC DNA]</scope>
    <source>
        <strain evidence="1 2">NSJ-66</strain>
    </source>
</reference>
<gene>
    <name evidence="1" type="ORF">H8S75_23975</name>
</gene>
<evidence type="ECO:0000313" key="2">
    <source>
        <dbReference type="Proteomes" id="UP000634672"/>
    </source>
</evidence>
<dbReference type="EMBL" id="JACOPB010000014">
    <property type="protein sequence ID" value="MBC5711000.1"/>
    <property type="molecule type" value="Genomic_DNA"/>
</dbReference>